<sequence length="254" mass="27342">MAIHTGTWPNGVPCWVDCSYQEAHRGLHHAKDFYGRLFGWRVVDSDDDYAICLKDDHPAAGITLTQDENAPTVWNTYLAVDDVDTFVQRVAQAGGQIILPPQEVGASGSMAFCSDPTGAVFGLWQGGEHPGFGISGEAGTVAWSTLLTKDLDAARAFYAEVFGYTYVDADEYGVVAALPDGTRICSIHLADQLPDDASASWLPHFGVADRDSSAQLAQELDGFILMTFDSPMGPEAIIQAKHGEVFGIVEVEEA</sequence>
<dbReference type="SUPFAM" id="SSF54593">
    <property type="entry name" value="Glyoxalase/Bleomycin resistance protein/Dihydroxybiphenyl dioxygenase"/>
    <property type="match status" value="1"/>
</dbReference>
<evidence type="ECO:0000259" key="1">
    <source>
        <dbReference type="PROSITE" id="PS51819"/>
    </source>
</evidence>
<dbReference type="CDD" id="cd07247">
    <property type="entry name" value="SgaA_N_like"/>
    <property type="match status" value="1"/>
</dbReference>
<organism evidence="2 3">
    <name type="scientific">Yimella lutea</name>
    <dbReference type="NCBI Taxonomy" id="587872"/>
    <lineage>
        <taxon>Bacteria</taxon>
        <taxon>Bacillati</taxon>
        <taxon>Actinomycetota</taxon>
        <taxon>Actinomycetes</taxon>
        <taxon>Micrococcales</taxon>
        <taxon>Dermacoccaceae</taxon>
        <taxon>Yimella</taxon>
    </lineage>
</organism>
<dbReference type="PANTHER" id="PTHR33993:SF14">
    <property type="entry name" value="GB|AAF24581.1"/>
    <property type="match status" value="1"/>
</dbReference>
<gene>
    <name evidence="2" type="ORF">FB459_0586</name>
</gene>
<dbReference type="PROSITE" id="PS51819">
    <property type="entry name" value="VOC"/>
    <property type="match status" value="1"/>
</dbReference>
<keyword evidence="3" id="KW-1185">Reference proteome</keyword>
<dbReference type="InterPro" id="IPR004360">
    <property type="entry name" value="Glyas_Fos-R_dOase_dom"/>
</dbReference>
<comment type="caution">
    <text evidence="2">The sequence shown here is derived from an EMBL/GenBank/DDBJ whole genome shotgun (WGS) entry which is preliminary data.</text>
</comment>
<dbReference type="PANTHER" id="PTHR33993">
    <property type="entry name" value="GLYOXALASE-RELATED"/>
    <property type="match status" value="1"/>
</dbReference>
<dbReference type="EMBL" id="VFMO01000001">
    <property type="protein sequence ID" value="TQJ13186.1"/>
    <property type="molecule type" value="Genomic_DNA"/>
</dbReference>
<dbReference type="AlphaFoldDB" id="A0A542ED28"/>
<dbReference type="Proteomes" id="UP000320806">
    <property type="component" value="Unassembled WGS sequence"/>
</dbReference>
<protein>
    <recommendedName>
        <fullName evidence="1">VOC domain-containing protein</fullName>
    </recommendedName>
</protein>
<name>A0A542ED28_9MICO</name>
<evidence type="ECO:0000313" key="2">
    <source>
        <dbReference type="EMBL" id="TQJ13186.1"/>
    </source>
</evidence>
<proteinExistence type="predicted"/>
<dbReference type="InterPro" id="IPR052164">
    <property type="entry name" value="Anthracycline_SecMetBiosynth"/>
</dbReference>
<dbReference type="Pfam" id="PF00903">
    <property type="entry name" value="Glyoxalase"/>
    <property type="match status" value="1"/>
</dbReference>
<dbReference type="InterPro" id="IPR037523">
    <property type="entry name" value="VOC_core"/>
</dbReference>
<accession>A0A542ED28</accession>
<dbReference type="RefSeq" id="WP_141927393.1">
    <property type="nucleotide sequence ID" value="NZ_BAABCI010000015.1"/>
</dbReference>
<dbReference type="InterPro" id="IPR029068">
    <property type="entry name" value="Glyas_Bleomycin-R_OHBP_Dase"/>
</dbReference>
<reference evidence="2 3" key="1">
    <citation type="submission" date="2019-06" db="EMBL/GenBank/DDBJ databases">
        <title>Sequencing the genomes of 1000 actinobacteria strains.</title>
        <authorList>
            <person name="Klenk H.-P."/>
        </authorList>
    </citation>
    <scope>NUCLEOTIDE SEQUENCE [LARGE SCALE GENOMIC DNA]</scope>
    <source>
        <strain evidence="2 3">DSM 19828</strain>
    </source>
</reference>
<feature type="domain" description="VOC" evidence="1">
    <location>
        <begin position="12"/>
        <end position="126"/>
    </location>
</feature>
<evidence type="ECO:0000313" key="3">
    <source>
        <dbReference type="Proteomes" id="UP000320806"/>
    </source>
</evidence>
<dbReference type="Gene3D" id="3.10.180.10">
    <property type="entry name" value="2,3-Dihydroxybiphenyl 1,2-Dioxygenase, domain 1"/>
    <property type="match status" value="2"/>
</dbReference>
<dbReference type="OrthoDB" id="9793039at2"/>